<evidence type="ECO:0000313" key="2">
    <source>
        <dbReference type="Proteomes" id="UP001320420"/>
    </source>
</evidence>
<reference evidence="1 2" key="1">
    <citation type="submission" date="2024-02" db="EMBL/GenBank/DDBJ databases">
        <title>De novo assembly and annotation of 12 fungi associated with fruit tree decline syndrome in Ontario, Canada.</title>
        <authorList>
            <person name="Sulman M."/>
            <person name="Ellouze W."/>
            <person name="Ilyukhin E."/>
        </authorList>
    </citation>
    <scope>NUCLEOTIDE SEQUENCE [LARGE SCALE GENOMIC DNA]</scope>
    <source>
        <strain evidence="1 2">M11/M66-122</strain>
    </source>
</reference>
<gene>
    <name evidence="1" type="ORF">SLS62_006449</name>
</gene>
<organism evidence="1 2">
    <name type="scientific">Diatrype stigma</name>
    <dbReference type="NCBI Taxonomy" id="117547"/>
    <lineage>
        <taxon>Eukaryota</taxon>
        <taxon>Fungi</taxon>
        <taxon>Dikarya</taxon>
        <taxon>Ascomycota</taxon>
        <taxon>Pezizomycotina</taxon>
        <taxon>Sordariomycetes</taxon>
        <taxon>Xylariomycetidae</taxon>
        <taxon>Xylariales</taxon>
        <taxon>Diatrypaceae</taxon>
        <taxon>Diatrype</taxon>
    </lineage>
</organism>
<dbReference type="Proteomes" id="UP001320420">
    <property type="component" value="Unassembled WGS sequence"/>
</dbReference>
<sequence>MAWPIPLAYFPLNLTMQAGFVGQPVPMHPMAYPGQPQQQQFVVQPGFQAGQIPAQPGPPAHVMGHPNQFLTGQPGQFMQAPGAPQGGFQYPAPQQPGGFQQVGGGVVNVANLPPEIMGMGRTRAEFAAEQAHAAMHNEVNEPQDFQPADPNPGRMYWCRQLDNEWTQVSRATIDGTPCRWYVWPSGVFYAVRLEE</sequence>
<name>A0AAN9YMT5_9PEZI</name>
<evidence type="ECO:0000313" key="1">
    <source>
        <dbReference type="EMBL" id="KAK7751623.1"/>
    </source>
</evidence>
<dbReference type="AlphaFoldDB" id="A0AAN9YMT5"/>
<proteinExistence type="predicted"/>
<accession>A0AAN9YMT5</accession>
<dbReference type="EMBL" id="JAKJXP020000047">
    <property type="protein sequence ID" value="KAK7751623.1"/>
    <property type="molecule type" value="Genomic_DNA"/>
</dbReference>
<keyword evidence="2" id="KW-1185">Reference proteome</keyword>
<protein>
    <submittedName>
        <fullName evidence="1">Uncharacterized protein</fullName>
    </submittedName>
</protein>
<comment type="caution">
    <text evidence="1">The sequence shown here is derived from an EMBL/GenBank/DDBJ whole genome shotgun (WGS) entry which is preliminary data.</text>
</comment>